<dbReference type="Proteomes" id="UP000754883">
    <property type="component" value="Unassembled WGS sequence"/>
</dbReference>
<dbReference type="EMBL" id="CABFNO020001469">
    <property type="protein sequence ID" value="CAG9990142.1"/>
    <property type="molecule type" value="Genomic_DNA"/>
</dbReference>
<reference evidence="1" key="1">
    <citation type="submission" date="2021-10" db="EMBL/GenBank/DDBJ databases">
        <authorList>
            <person name="Piombo E."/>
        </authorList>
    </citation>
    <scope>NUCLEOTIDE SEQUENCE</scope>
</reference>
<keyword evidence="2" id="KW-1185">Reference proteome</keyword>
<proteinExistence type="predicted"/>
<organism evidence="1 2">
    <name type="scientific">Clonostachys byssicola</name>
    <dbReference type="NCBI Taxonomy" id="160290"/>
    <lineage>
        <taxon>Eukaryota</taxon>
        <taxon>Fungi</taxon>
        <taxon>Dikarya</taxon>
        <taxon>Ascomycota</taxon>
        <taxon>Pezizomycotina</taxon>
        <taxon>Sordariomycetes</taxon>
        <taxon>Hypocreomycetidae</taxon>
        <taxon>Hypocreales</taxon>
        <taxon>Bionectriaceae</taxon>
        <taxon>Clonostachys</taxon>
    </lineage>
</organism>
<sequence>MLSDFKLWKEHVESNIVAPTVDDHMCCLEACIQIVHLTGQVLDLSKMGDFMTRDEKRKRKGEFERKFEYLKGWFEDHMEGLPEPERESLKNGLEEAKETFEASMELLD</sequence>
<evidence type="ECO:0000313" key="2">
    <source>
        <dbReference type="Proteomes" id="UP000754883"/>
    </source>
</evidence>
<name>A0A9N9Y322_9HYPO</name>
<gene>
    <name evidence="1" type="ORF">CBYS24578_00012377</name>
</gene>
<protein>
    <submittedName>
        <fullName evidence="1">Uncharacterized protein</fullName>
    </submittedName>
</protein>
<evidence type="ECO:0000313" key="1">
    <source>
        <dbReference type="EMBL" id="CAG9990142.1"/>
    </source>
</evidence>
<dbReference type="AlphaFoldDB" id="A0A9N9Y322"/>
<accession>A0A9N9Y322</accession>
<comment type="caution">
    <text evidence="1">The sequence shown here is derived from an EMBL/GenBank/DDBJ whole genome shotgun (WGS) entry which is preliminary data.</text>
</comment>